<name>A0A5E7CMH2_PSEFL</name>
<proteinExistence type="predicted"/>
<dbReference type="Proteomes" id="UP000409037">
    <property type="component" value="Unassembled WGS sequence"/>
</dbReference>
<dbReference type="EMBL" id="CABVHU010000007">
    <property type="protein sequence ID" value="VVO06183.1"/>
    <property type="molecule type" value="Genomic_DNA"/>
</dbReference>
<protein>
    <submittedName>
        <fullName evidence="1">Uncharacterized protein</fullName>
    </submittedName>
</protein>
<organism evidence="1 2">
    <name type="scientific">Pseudomonas fluorescens</name>
    <dbReference type="NCBI Taxonomy" id="294"/>
    <lineage>
        <taxon>Bacteria</taxon>
        <taxon>Pseudomonadati</taxon>
        <taxon>Pseudomonadota</taxon>
        <taxon>Gammaproteobacteria</taxon>
        <taxon>Pseudomonadales</taxon>
        <taxon>Pseudomonadaceae</taxon>
        <taxon>Pseudomonas</taxon>
    </lineage>
</organism>
<dbReference type="AlphaFoldDB" id="A0A5E7CMH2"/>
<evidence type="ECO:0000313" key="2">
    <source>
        <dbReference type="Proteomes" id="UP000409037"/>
    </source>
</evidence>
<gene>
    <name evidence="1" type="ORF">PS833_03056</name>
</gene>
<sequence length="61" mass="6480">MNVAILHGWRQEGMPVGASLLAKILRAPRGVRLPALSLKTIASELAPTMGVFQIQMASHSG</sequence>
<evidence type="ECO:0000313" key="1">
    <source>
        <dbReference type="EMBL" id="VVO06183.1"/>
    </source>
</evidence>
<reference evidence="1 2" key="1">
    <citation type="submission" date="2019-09" db="EMBL/GenBank/DDBJ databases">
        <authorList>
            <person name="Chandra G."/>
            <person name="Truman W A."/>
        </authorList>
    </citation>
    <scope>NUCLEOTIDE SEQUENCE [LARGE SCALE GENOMIC DNA]</scope>
    <source>
        <strain evidence="1">PS833</strain>
    </source>
</reference>
<accession>A0A5E7CMH2</accession>